<evidence type="ECO:0000313" key="4">
    <source>
        <dbReference type="Proteomes" id="UP000076154"/>
    </source>
</evidence>
<gene>
    <name evidence="3" type="ORF">Hypma_011498</name>
</gene>
<dbReference type="Proteomes" id="UP000076154">
    <property type="component" value="Unassembled WGS sequence"/>
</dbReference>
<feature type="transmembrane region" description="Helical" evidence="2">
    <location>
        <begin position="48"/>
        <end position="69"/>
    </location>
</feature>
<reference evidence="3" key="1">
    <citation type="submission" date="2018-04" db="EMBL/GenBank/DDBJ databases">
        <title>Whole genome sequencing of Hypsizygus marmoreus.</title>
        <authorList>
            <person name="Choi I.-G."/>
            <person name="Min B."/>
            <person name="Kim J.-G."/>
            <person name="Kim S."/>
            <person name="Oh Y.-L."/>
            <person name="Kong W.-S."/>
            <person name="Park H."/>
            <person name="Jeong J."/>
            <person name="Song E.-S."/>
        </authorList>
    </citation>
    <scope>NUCLEOTIDE SEQUENCE [LARGE SCALE GENOMIC DNA]</scope>
    <source>
        <strain evidence="3">51987-8</strain>
    </source>
</reference>
<sequence length="240" mass="27011">MHVQFSPIISRVRAISLCCLALVELLWTVLLCVALFCQWGTLYRSERSLMFVMLVTHTLGAIMLLVLLILPFRLWLDAARIMFLLVVHLGTAIAWAYWYPRFECFTQNPDQDGVCRVIIAYVLIASWFLPVLLLVYESGLAAIIWRRRISIEEKSTNGVDEEASMGQAPTSHPETKPVGEAIPESIAYARRTSNLDHFSNVSGNSRHSRSTKKSSIGEETIQTSPAVAARLMKPLSAFHF</sequence>
<name>A0A369JGE5_HYPMA</name>
<evidence type="ECO:0008006" key="5">
    <source>
        <dbReference type="Google" id="ProtNLM"/>
    </source>
</evidence>
<accession>A0A369JGE5</accession>
<keyword evidence="4" id="KW-1185">Reference proteome</keyword>
<feature type="region of interest" description="Disordered" evidence="1">
    <location>
        <begin position="156"/>
        <end position="177"/>
    </location>
</feature>
<dbReference type="InParanoid" id="A0A369JGE5"/>
<evidence type="ECO:0000313" key="3">
    <source>
        <dbReference type="EMBL" id="RDB21251.1"/>
    </source>
</evidence>
<dbReference type="OrthoDB" id="3065653at2759"/>
<feature type="transmembrane region" description="Helical" evidence="2">
    <location>
        <begin position="12"/>
        <end position="36"/>
    </location>
</feature>
<keyword evidence="2" id="KW-0472">Membrane</keyword>
<keyword evidence="2" id="KW-0812">Transmembrane</keyword>
<feature type="transmembrane region" description="Helical" evidence="2">
    <location>
        <begin position="81"/>
        <end position="98"/>
    </location>
</feature>
<evidence type="ECO:0000256" key="1">
    <source>
        <dbReference type="SAM" id="MobiDB-lite"/>
    </source>
</evidence>
<dbReference type="EMBL" id="LUEZ02000055">
    <property type="protein sequence ID" value="RDB21251.1"/>
    <property type="molecule type" value="Genomic_DNA"/>
</dbReference>
<feature type="region of interest" description="Disordered" evidence="1">
    <location>
        <begin position="197"/>
        <end position="220"/>
    </location>
</feature>
<dbReference type="AlphaFoldDB" id="A0A369JGE5"/>
<proteinExistence type="predicted"/>
<feature type="transmembrane region" description="Helical" evidence="2">
    <location>
        <begin position="118"/>
        <end position="145"/>
    </location>
</feature>
<keyword evidence="2" id="KW-1133">Transmembrane helix</keyword>
<organism evidence="3 4">
    <name type="scientific">Hypsizygus marmoreus</name>
    <name type="common">White beech mushroom</name>
    <name type="synonym">Agaricus marmoreus</name>
    <dbReference type="NCBI Taxonomy" id="39966"/>
    <lineage>
        <taxon>Eukaryota</taxon>
        <taxon>Fungi</taxon>
        <taxon>Dikarya</taxon>
        <taxon>Basidiomycota</taxon>
        <taxon>Agaricomycotina</taxon>
        <taxon>Agaricomycetes</taxon>
        <taxon>Agaricomycetidae</taxon>
        <taxon>Agaricales</taxon>
        <taxon>Tricholomatineae</taxon>
        <taxon>Lyophyllaceae</taxon>
        <taxon>Hypsizygus</taxon>
    </lineage>
</organism>
<protein>
    <recommendedName>
        <fullName evidence="5">Transmembrane protein</fullName>
    </recommendedName>
</protein>
<evidence type="ECO:0000256" key="2">
    <source>
        <dbReference type="SAM" id="Phobius"/>
    </source>
</evidence>
<comment type="caution">
    <text evidence="3">The sequence shown here is derived from an EMBL/GenBank/DDBJ whole genome shotgun (WGS) entry which is preliminary data.</text>
</comment>
<dbReference type="STRING" id="39966.A0A369JGE5"/>